<dbReference type="Pfam" id="PF07719">
    <property type="entry name" value="TPR_2"/>
    <property type="match status" value="1"/>
</dbReference>
<dbReference type="FunCoup" id="L0PD41">
    <property type="interactions" value="706"/>
</dbReference>
<dbReference type="InterPro" id="IPR011990">
    <property type="entry name" value="TPR-like_helical_dom_sf"/>
</dbReference>
<feature type="repeat" description="TPR" evidence="3">
    <location>
        <begin position="557"/>
        <end position="590"/>
    </location>
</feature>
<evidence type="ECO:0000313" key="4">
    <source>
        <dbReference type="EMBL" id="CCJ30147.1"/>
    </source>
</evidence>
<dbReference type="InterPro" id="IPR044244">
    <property type="entry name" value="TTC27/Emw1"/>
</dbReference>
<dbReference type="Proteomes" id="UP000010422">
    <property type="component" value="Unassembled WGS sequence"/>
</dbReference>
<dbReference type="PANTHER" id="PTHR16193:SF0">
    <property type="entry name" value="TETRATRICOPEPTIDE REPEAT PROTEIN 27"/>
    <property type="match status" value="1"/>
</dbReference>
<reference evidence="4 5" key="1">
    <citation type="journal article" date="2012" name="MBio">
        <title>De novo assembly of the Pneumocystis jirovecii genome from a single bronchoalveolar lavage fluid specimen from a patient.</title>
        <authorList>
            <person name="Cisse O.H."/>
            <person name="Pagni M."/>
            <person name="Hauser P.M."/>
        </authorList>
    </citation>
    <scope>NUCLEOTIDE SEQUENCE [LARGE SCALE GENOMIC DNA]</scope>
    <source>
        <strain evidence="4 5">SE8</strain>
    </source>
</reference>
<dbReference type="Gene3D" id="1.25.40.10">
    <property type="entry name" value="Tetratricopeptide repeat domain"/>
    <property type="match status" value="1"/>
</dbReference>
<proteinExistence type="predicted"/>
<evidence type="ECO:0000256" key="2">
    <source>
        <dbReference type="ARBA" id="ARBA00022803"/>
    </source>
</evidence>
<dbReference type="AlphaFoldDB" id="L0PD41"/>
<keyword evidence="1" id="KW-0677">Repeat</keyword>
<name>L0PD41_PNEJI</name>
<dbReference type="EMBL" id="CAKM01000236">
    <property type="protein sequence ID" value="CCJ30147.1"/>
    <property type="molecule type" value="Genomic_DNA"/>
</dbReference>
<dbReference type="PANTHER" id="PTHR16193">
    <property type="entry name" value="TETRATRICOPEPTIDE REPEAT PROTEIN 27"/>
    <property type="match status" value="1"/>
</dbReference>
<keyword evidence="2 3" id="KW-0802">TPR repeat</keyword>
<evidence type="ECO:0008006" key="6">
    <source>
        <dbReference type="Google" id="ProtNLM"/>
    </source>
</evidence>
<dbReference type="InParanoid" id="L0PD41"/>
<feature type="repeat" description="TPR" evidence="3">
    <location>
        <begin position="591"/>
        <end position="624"/>
    </location>
</feature>
<gene>
    <name evidence="4" type="ORF">PNEJI1_001068</name>
</gene>
<dbReference type="InterPro" id="IPR013105">
    <property type="entry name" value="TPR_2"/>
</dbReference>
<dbReference type="SMART" id="SM00028">
    <property type="entry name" value="TPR"/>
    <property type="match status" value="3"/>
</dbReference>
<dbReference type="InterPro" id="IPR019734">
    <property type="entry name" value="TPR_rpt"/>
</dbReference>
<comment type="caution">
    <text evidence="4">The sequence shown here is derived from an EMBL/GenBank/DDBJ whole genome shotgun (WGS) entry which is preliminary data.</text>
</comment>
<protein>
    <recommendedName>
        <fullName evidence="6">TPR repeat-containing protein</fullName>
    </recommendedName>
</protein>
<dbReference type="STRING" id="1209962.L0PD41"/>
<evidence type="ECO:0000256" key="1">
    <source>
        <dbReference type="ARBA" id="ARBA00022737"/>
    </source>
</evidence>
<evidence type="ECO:0000256" key="3">
    <source>
        <dbReference type="PROSITE-ProRule" id="PRU00339"/>
    </source>
</evidence>
<sequence>MLEDLKEDDFYKLEWALIKGHDINIQIGQLVRSVIDGDFKTVFSSPEIREILGENEGHVKLPEILKTNIAIYFKDIFSKIPSTLEGELMILLLGISSIHAFIQIHFTGPKPMFDSYILFPKRWETILNKSDFEKNALKCLEIDNVYPYHLIQSPTFLLVSKLAFSNIFKYSKTYLWWRARIDFIHQRILDEHVAVLHDCIFKNMETIAKECEKQEYYIRACYALEIGLYLNYYGRNSISFDFIKNAAKETGLKWILTGFLGRRTKFQTFDISQLVLIAKGENNIEKTLETIHKIPKILDLNDDTLLETISFKPKEVISSESIENDNIPESLKNTDPNNPSLLSPLDACILLALTLFIKNTNPNDGLTMEEMAPYTERVLKHPINWTVYSMALLIRCRLEAGKGRTMERSVLQLQVLVDQLLDDIDSINDFTNNLQNNTSFLRKPLSCGESASVKERLTYGWQLLLLPRWTLEEELANRYLSIGMIKSALEIFERLEIWEKIALCWTALNKENKAIEVLTSQLALEPKNPKLWTLLGDIQRNPSHWIKAWNVSGNRYAKAQRSLGKFYYSEKKFKKSAEAFRLSLDINPLNYAAWFTYGCCHLELNNWEMASEAFTRCVSLDPSDGESWNNLALSFLKYNPPKKYDAWNALRQALSNSYESWRIWENYLTISLDIGEWNEVVRSINRCIDLRAHKIGENIIDTKILDILVKEIIKNEYTGKERGFLRHAIDLITVKIPPLITSNPLLWKFVAKINIWRNKPLDALEAYIKSYHIWISKSDINTNKDVWTGTVESAVELIDTYKNFGLIKDHTDNLIISDWKFKAKSILRTLKGKGQMFWTESKELVIINEYLKEFQNI</sequence>
<dbReference type="PROSITE" id="PS50005">
    <property type="entry name" value="TPR"/>
    <property type="match status" value="3"/>
</dbReference>
<accession>L0PD41</accession>
<evidence type="ECO:0000313" key="5">
    <source>
        <dbReference type="Proteomes" id="UP000010422"/>
    </source>
</evidence>
<dbReference type="SUPFAM" id="SSF48452">
    <property type="entry name" value="TPR-like"/>
    <property type="match status" value="1"/>
</dbReference>
<dbReference type="VEuPathDB" id="FungiDB:PNEJI1_001068"/>
<feature type="repeat" description="TPR" evidence="3">
    <location>
        <begin position="495"/>
        <end position="528"/>
    </location>
</feature>
<organism evidence="5">
    <name type="scientific">Pneumocystis jirovecii</name>
    <name type="common">Human pneumocystis pneumonia agent</name>
    <dbReference type="NCBI Taxonomy" id="42068"/>
    <lineage>
        <taxon>Eukaryota</taxon>
        <taxon>Fungi</taxon>
        <taxon>Dikarya</taxon>
        <taxon>Ascomycota</taxon>
        <taxon>Taphrinomycotina</taxon>
        <taxon>Pneumocystomycetes</taxon>
        <taxon>Pneumocystaceae</taxon>
        <taxon>Pneumocystis</taxon>
    </lineage>
</organism>